<dbReference type="AlphaFoldDB" id="A0A1X0QBX2"/>
<protein>
    <submittedName>
        <fullName evidence="1">Uncharacterized protein</fullName>
    </submittedName>
</protein>
<evidence type="ECO:0000313" key="2">
    <source>
        <dbReference type="Proteomes" id="UP000192356"/>
    </source>
</evidence>
<dbReference type="OrthoDB" id="10067637at2759"/>
<proteinExistence type="predicted"/>
<dbReference type="VEuPathDB" id="MicrosporidiaDB:HERIO_866"/>
<sequence length="62" mass="7021">MSATQIKRSEVVINCTNFIRLETNDFIMNEKLVGEGKVKQIDESRLEVVESTTVADCFLITL</sequence>
<organism evidence="1 2">
    <name type="scientific">Hepatospora eriocheir</name>
    <dbReference type="NCBI Taxonomy" id="1081669"/>
    <lineage>
        <taxon>Eukaryota</taxon>
        <taxon>Fungi</taxon>
        <taxon>Fungi incertae sedis</taxon>
        <taxon>Microsporidia</taxon>
        <taxon>Hepatosporidae</taxon>
        <taxon>Hepatospora</taxon>
    </lineage>
</organism>
<dbReference type="Proteomes" id="UP000192356">
    <property type="component" value="Unassembled WGS sequence"/>
</dbReference>
<reference evidence="1 2" key="1">
    <citation type="journal article" date="2017" name="Environ. Microbiol.">
        <title>Decay of the glycolytic pathway and adaptation to intranuclear parasitism within Enterocytozoonidae microsporidia.</title>
        <authorList>
            <person name="Wiredu Boakye D."/>
            <person name="Jaroenlak P."/>
            <person name="Prachumwat A."/>
            <person name="Williams T.A."/>
            <person name="Bateman K.S."/>
            <person name="Itsathitphaisarn O."/>
            <person name="Sritunyalucksana K."/>
            <person name="Paszkiewicz K.H."/>
            <person name="Moore K.A."/>
            <person name="Stentiford G.D."/>
            <person name="Williams B.A."/>
        </authorList>
    </citation>
    <scope>NUCLEOTIDE SEQUENCE [LARGE SCALE GENOMIC DNA]</scope>
    <source>
        <strain evidence="1 2">GB1</strain>
    </source>
</reference>
<comment type="caution">
    <text evidence="1">The sequence shown here is derived from an EMBL/GenBank/DDBJ whole genome shotgun (WGS) entry which is preliminary data.</text>
</comment>
<dbReference type="EMBL" id="LVKB01000031">
    <property type="protein sequence ID" value="ORD97271.1"/>
    <property type="molecule type" value="Genomic_DNA"/>
</dbReference>
<gene>
    <name evidence="1" type="ORF">HERIO_866</name>
</gene>
<keyword evidence="2" id="KW-1185">Reference proteome</keyword>
<accession>A0A1X0QBX2</accession>
<name>A0A1X0QBX2_9MICR</name>
<evidence type="ECO:0000313" key="1">
    <source>
        <dbReference type="EMBL" id="ORD97271.1"/>
    </source>
</evidence>